<dbReference type="AlphaFoldDB" id="A0A6B2NQ18"/>
<dbReference type="EMBL" id="JAAGOX010000011">
    <property type="protein sequence ID" value="NDW44973.1"/>
    <property type="molecule type" value="Genomic_DNA"/>
</dbReference>
<accession>A0A6B2NQ18</accession>
<evidence type="ECO:0008006" key="3">
    <source>
        <dbReference type="Google" id="ProtNLM"/>
    </source>
</evidence>
<organism evidence="2">
    <name type="scientific">Ruegeria sp. PrR005</name>
    <dbReference type="NCBI Taxonomy" id="2706882"/>
    <lineage>
        <taxon>Bacteria</taxon>
        <taxon>Pseudomonadati</taxon>
        <taxon>Pseudomonadota</taxon>
        <taxon>Alphaproteobacteria</taxon>
        <taxon>Rhodobacterales</taxon>
        <taxon>Roseobacteraceae</taxon>
        <taxon>Ruegeria</taxon>
    </lineage>
</organism>
<feature type="signal peptide" evidence="1">
    <location>
        <begin position="1"/>
        <end position="22"/>
    </location>
</feature>
<evidence type="ECO:0000313" key="2">
    <source>
        <dbReference type="EMBL" id="NDW44973.1"/>
    </source>
</evidence>
<comment type="caution">
    <text evidence="2">The sequence shown here is derived from an EMBL/GenBank/DDBJ whole genome shotgun (WGS) entry which is preliminary data.</text>
</comment>
<proteinExistence type="predicted"/>
<gene>
    <name evidence="2" type="ORF">G0P99_08385</name>
</gene>
<dbReference type="RefSeq" id="WP_164128923.1">
    <property type="nucleotide sequence ID" value="NZ_JAAGOX010000011.1"/>
</dbReference>
<reference evidence="2" key="1">
    <citation type="submission" date="2020-02" db="EMBL/GenBank/DDBJ databases">
        <title>Delineation of the pyrene-degrading pathway in Roseobacter clade bacteria by genomic analysis.</title>
        <authorList>
            <person name="Zhou H."/>
            <person name="Wang H."/>
        </authorList>
    </citation>
    <scope>NUCLEOTIDE SEQUENCE</scope>
    <source>
        <strain evidence="2">PrR005</strain>
    </source>
</reference>
<keyword evidence="1" id="KW-0732">Signal</keyword>
<protein>
    <recommendedName>
        <fullName evidence="3">Surface antigen domain-containing protein</fullName>
    </recommendedName>
</protein>
<feature type="chain" id="PRO_5025544192" description="Surface antigen domain-containing protein" evidence="1">
    <location>
        <begin position="23"/>
        <end position="117"/>
    </location>
</feature>
<sequence length="117" mass="12290">MRRAFLFLLTATALSLAAAADAKPLSRIIAEIGLSPEDFQLMGAASRQLVVDDRPVVGREATWENAGTDSRGAVRVDAVQGECAVLHHTIHPAGAAQAKLIGTRLCKGADGGWMLTP</sequence>
<evidence type="ECO:0000256" key="1">
    <source>
        <dbReference type="SAM" id="SignalP"/>
    </source>
</evidence>
<name>A0A6B2NQ18_9RHOB</name>